<feature type="transmembrane region" description="Helical" evidence="1">
    <location>
        <begin position="32"/>
        <end position="52"/>
    </location>
</feature>
<keyword evidence="1" id="KW-0472">Membrane</keyword>
<name>A0A225WBX3_9STRA</name>
<evidence type="ECO:0000313" key="2">
    <source>
        <dbReference type="EMBL" id="OWZ15231.1"/>
    </source>
</evidence>
<reference evidence="3" key="1">
    <citation type="submission" date="2017-03" db="EMBL/GenBank/DDBJ databases">
        <title>Phytopthora megakarya and P. palmivora, two closely related causual agents of cacao black pod achieved similar genome size and gene model numbers by different mechanisms.</title>
        <authorList>
            <person name="Ali S."/>
            <person name="Shao J."/>
            <person name="Larry D.J."/>
            <person name="Kronmiller B."/>
            <person name="Shen D."/>
            <person name="Strem M.D."/>
            <person name="Melnick R.L."/>
            <person name="Guiltinan M.J."/>
            <person name="Tyler B.M."/>
            <person name="Meinhardt L.W."/>
            <person name="Bailey B.A."/>
        </authorList>
    </citation>
    <scope>NUCLEOTIDE SEQUENCE [LARGE SCALE GENOMIC DNA]</scope>
    <source>
        <strain evidence="3">zdho120</strain>
    </source>
</reference>
<sequence>MVYEPYNNTLEYFPLMGQDCSFLIPFAGATRISTTLSMIVFVGMILTFSLHLGDD</sequence>
<evidence type="ECO:0000256" key="1">
    <source>
        <dbReference type="SAM" id="Phobius"/>
    </source>
</evidence>
<dbReference type="Proteomes" id="UP000198211">
    <property type="component" value="Unassembled WGS sequence"/>
</dbReference>
<organism evidence="2 3">
    <name type="scientific">Phytophthora megakarya</name>
    <dbReference type="NCBI Taxonomy" id="4795"/>
    <lineage>
        <taxon>Eukaryota</taxon>
        <taxon>Sar</taxon>
        <taxon>Stramenopiles</taxon>
        <taxon>Oomycota</taxon>
        <taxon>Peronosporomycetes</taxon>
        <taxon>Peronosporales</taxon>
        <taxon>Peronosporaceae</taxon>
        <taxon>Phytophthora</taxon>
    </lineage>
</organism>
<dbReference type="STRING" id="4795.A0A225WBX3"/>
<dbReference type="EMBL" id="NBNE01001167">
    <property type="protein sequence ID" value="OWZ15231.1"/>
    <property type="molecule type" value="Genomic_DNA"/>
</dbReference>
<proteinExistence type="predicted"/>
<evidence type="ECO:0000313" key="3">
    <source>
        <dbReference type="Proteomes" id="UP000198211"/>
    </source>
</evidence>
<protein>
    <submittedName>
        <fullName evidence="2">Uncharacterized protein</fullName>
    </submittedName>
</protein>
<keyword evidence="1" id="KW-1133">Transmembrane helix</keyword>
<keyword evidence="1" id="KW-0812">Transmembrane</keyword>
<keyword evidence="3" id="KW-1185">Reference proteome</keyword>
<comment type="caution">
    <text evidence="2">The sequence shown here is derived from an EMBL/GenBank/DDBJ whole genome shotgun (WGS) entry which is preliminary data.</text>
</comment>
<accession>A0A225WBX3</accession>
<gene>
    <name evidence="2" type="ORF">PHMEG_00011168</name>
</gene>
<dbReference type="AlphaFoldDB" id="A0A225WBX3"/>
<dbReference type="OrthoDB" id="6130531at2759"/>